<evidence type="ECO:0000313" key="3">
    <source>
        <dbReference type="Proteomes" id="UP001159427"/>
    </source>
</evidence>
<evidence type="ECO:0000313" key="2">
    <source>
        <dbReference type="EMBL" id="CAH3024021.1"/>
    </source>
</evidence>
<reference evidence="2 3" key="1">
    <citation type="submission" date="2022-05" db="EMBL/GenBank/DDBJ databases">
        <authorList>
            <consortium name="Genoscope - CEA"/>
            <person name="William W."/>
        </authorList>
    </citation>
    <scope>NUCLEOTIDE SEQUENCE [LARGE SCALE GENOMIC DNA]</scope>
</reference>
<name>A0ABN8M378_9CNID</name>
<keyword evidence="3" id="KW-1185">Reference proteome</keyword>
<feature type="region of interest" description="Disordered" evidence="1">
    <location>
        <begin position="124"/>
        <end position="151"/>
    </location>
</feature>
<evidence type="ECO:0000256" key="1">
    <source>
        <dbReference type="SAM" id="MobiDB-lite"/>
    </source>
</evidence>
<feature type="non-terminal residue" evidence="2">
    <location>
        <position position="421"/>
    </location>
</feature>
<sequence>MIVMEINDHKRPRLSSVSVNSSNSDSDSASDDEKEKNLQDCDWFFVPLAVNQADEVCIKLDELIKRGLIPRDRIMYKYLRDTVHCLIDPNHQYNPEVVEFFNTIEHLGGESTVNFIRGPMYHGTGKGGVKKPEDAKPNLGGPSKPTRRKMKGGYTNASGVLKDMHLGFLTFVTGGPTEVVPVINTPKAKVIGAAMQNDGTALQPGILFDEALKCNVGLKPKIDIQFVKKNPSPSPEFLKENVITEANVSFLTTLCDTVSMPVAVEYLTKTGKSGQDMLNMFAKQIDALQSCKACLEKTSSVELISQCNKTICNKKCETCWEQKQVCDECSKNGQVSYSPALRACNHCLENNIQCVHLAILALTSDCEEGNKQAMKLLEQLQRDGLVDPQLELCVYLPDAVHVGKSCKCSFSNWFCLFDNSR</sequence>
<feature type="compositionally biased region" description="Low complexity" evidence="1">
    <location>
        <begin position="15"/>
        <end position="27"/>
    </location>
</feature>
<proteinExistence type="predicted"/>
<protein>
    <submittedName>
        <fullName evidence="2">Uncharacterized protein</fullName>
    </submittedName>
</protein>
<dbReference type="EMBL" id="CALNXI010000286">
    <property type="protein sequence ID" value="CAH3024021.1"/>
    <property type="molecule type" value="Genomic_DNA"/>
</dbReference>
<feature type="region of interest" description="Disordered" evidence="1">
    <location>
        <begin position="1"/>
        <end position="33"/>
    </location>
</feature>
<accession>A0ABN8M378</accession>
<dbReference type="Proteomes" id="UP001159427">
    <property type="component" value="Unassembled WGS sequence"/>
</dbReference>
<organism evidence="2 3">
    <name type="scientific">Porites evermanni</name>
    <dbReference type="NCBI Taxonomy" id="104178"/>
    <lineage>
        <taxon>Eukaryota</taxon>
        <taxon>Metazoa</taxon>
        <taxon>Cnidaria</taxon>
        <taxon>Anthozoa</taxon>
        <taxon>Hexacorallia</taxon>
        <taxon>Scleractinia</taxon>
        <taxon>Fungiina</taxon>
        <taxon>Poritidae</taxon>
        <taxon>Porites</taxon>
    </lineage>
</organism>
<comment type="caution">
    <text evidence="2">The sequence shown here is derived from an EMBL/GenBank/DDBJ whole genome shotgun (WGS) entry which is preliminary data.</text>
</comment>
<gene>
    <name evidence="2" type="ORF">PEVE_00021349</name>
</gene>